<dbReference type="Gene3D" id="2.40.30.10">
    <property type="entry name" value="Translation factors"/>
    <property type="match status" value="1"/>
</dbReference>
<evidence type="ECO:0000259" key="1">
    <source>
        <dbReference type="PROSITE" id="PS51384"/>
    </source>
</evidence>
<reference evidence="3" key="1">
    <citation type="journal article" date="2019" name="PLoS Negl. Trop. Dis.">
        <title>Revisiting the worldwide diversity of Leptospira species in the environment.</title>
        <authorList>
            <person name="Vincent A.T."/>
            <person name="Schiettekatte O."/>
            <person name="Bourhy P."/>
            <person name="Veyrier F.J."/>
            <person name="Picardeau M."/>
        </authorList>
    </citation>
    <scope>NUCLEOTIDE SEQUENCE [LARGE SCALE GENOMIC DNA]</scope>
    <source>
        <strain evidence="3">201601955</strain>
    </source>
</reference>
<dbReference type="InterPro" id="IPR008333">
    <property type="entry name" value="Cbr1-like_FAD-bd_dom"/>
</dbReference>
<evidence type="ECO:0000313" key="2">
    <source>
        <dbReference type="EMBL" id="TGM61514.1"/>
    </source>
</evidence>
<dbReference type="Gene3D" id="3.40.50.80">
    <property type="entry name" value="Nucleotide-binding domain of ferredoxin-NADP reductase (FNR) module"/>
    <property type="match status" value="1"/>
</dbReference>
<dbReference type="SUPFAM" id="SSF63380">
    <property type="entry name" value="Riboflavin synthase domain-like"/>
    <property type="match status" value="1"/>
</dbReference>
<feature type="domain" description="FAD-binding FR-type" evidence="1">
    <location>
        <begin position="18"/>
        <end position="117"/>
    </location>
</feature>
<gene>
    <name evidence="2" type="ORF">EHQ95_01805</name>
</gene>
<dbReference type="PROSITE" id="PS51384">
    <property type="entry name" value="FAD_FR"/>
    <property type="match status" value="1"/>
</dbReference>
<dbReference type="InterPro" id="IPR039261">
    <property type="entry name" value="FNR_nucleotide-bd"/>
</dbReference>
<evidence type="ECO:0000313" key="3">
    <source>
        <dbReference type="Proteomes" id="UP000298112"/>
    </source>
</evidence>
<dbReference type="EMBL" id="RQHF01000007">
    <property type="protein sequence ID" value="TGM61514.1"/>
    <property type="molecule type" value="Genomic_DNA"/>
</dbReference>
<dbReference type="InterPro" id="IPR007037">
    <property type="entry name" value="SIP_rossman_dom"/>
</dbReference>
<accession>A0ABY2NUG5</accession>
<proteinExistence type="predicted"/>
<name>A0ABY2NUG5_9LEPT</name>
<dbReference type="RefSeq" id="WP_135656664.1">
    <property type="nucleotide sequence ID" value="NZ_RQHF01000007.1"/>
</dbReference>
<comment type="caution">
    <text evidence="2">The sequence shown here is derived from an EMBL/GenBank/DDBJ whole genome shotgun (WGS) entry which is preliminary data.</text>
</comment>
<dbReference type="PANTHER" id="PTHR30157:SF0">
    <property type="entry name" value="NADPH-DEPENDENT FERRIC-CHELATE REDUCTASE"/>
    <property type="match status" value="1"/>
</dbReference>
<keyword evidence="3" id="KW-1185">Reference proteome</keyword>
<dbReference type="InterPro" id="IPR017938">
    <property type="entry name" value="Riboflavin_synthase-like_b-brl"/>
</dbReference>
<protein>
    <submittedName>
        <fullName evidence="2">Siderophore-interacting protein</fullName>
    </submittedName>
</protein>
<dbReference type="InterPro" id="IPR039374">
    <property type="entry name" value="SIP_fam"/>
</dbReference>
<dbReference type="InterPro" id="IPR017927">
    <property type="entry name" value="FAD-bd_FR_type"/>
</dbReference>
<sequence>MSESNSFIKRSLKSAFSIFLTQTKISKIESLSKNFVLIEMTGTKLKDSKWVPGGKVQVDVGNLTYRTFTPIHVDRLEGKLSLICYKRSDGLASKWISALKVGDPCEVFGPRESLDFSSIEGEVILFGDETSFGIAKVLQNRVGKKSHIFFELNSAEAGKEALEPLGITGQRMIERSLDGSHLSKLAKEILECLSQMPDAKIFLTGRAKSIQQVRTYLKDSGVPTNKLKVRAYWADGKVGLD</sequence>
<dbReference type="Pfam" id="PF04954">
    <property type="entry name" value="SIP"/>
    <property type="match status" value="1"/>
</dbReference>
<dbReference type="Proteomes" id="UP000298112">
    <property type="component" value="Unassembled WGS sequence"/>
</dbReference>
<dbReference type="Pfam" id="PF00970">
    <property type="entry name" value="FAD_binding_6"/>
    <property type="match status" value="1"/>
</dbReference>
<dbReference type="PANTHER" id="PTHR30157">
    <property type="entry name" value="FERRIC REDUCTASE, NADPH-DEPENDENT"/>
    <property type="match status" value="1"/>
</dbReference>
<organism evidence="2 3">
    <name type="scientific">Leptospira vanthielii</name>
    <dbReference type="NCBI Taxonomy" id="293085"/>
    <lineage>
        <taxon>Bacteria</taxon>
        <taxon>Pseudomonadati</taxon>
        <taxon>Spirochaetota</taxon>
        <taxon>Spirochaetia</taxon>
        <taxon>Leptospirales</taxon>
        <taxon>Leptospiraceae</taxon>
        <taxon>Leptospira</taxon>
    </lineage>
</organism>